<dbReference type="PANTHER" id="PTHR30258:SF3">
    <property type="entry name" value="SLL1921 PROTEIN"/>
    <property type="match status" value="1"/>
</dbReference>
<evidence type="ECO:0000256" key="2">
    <source>
        <dbReference type="ARBA" id="ARBA00022741"/>
    </source>
</evidence>
<keyword evidence="2" id="KW-0547">Nucleotide-binding</keyword>
<dbReference type="InterPro" id="IPR001482">
    <property type="entry name" value="T2SS/T4SS_dom"/>
</dbReference>
<feature type="region of interest" description="Disordered" evidence="4">
    <location>
        <begin position="29"/>
        <end position="141"/>
    </location>
</feature>
<evidence type="ECO:0000256" key="3">
    <source>
        <dbReference type="ARBA" id="ARBA00022840"/>
    </source>
</evidence>
<keyword evidence="3" id="KW-0067">ATP-binding</keyword>
<proteinExistence type="inferred from homology"/>
<dbReference type="EMBL" id="JAQQFN010000023">
    <property type="protein sequence ID" value="MFL9886750.1"/>
    <property type="molecule type" value="Genomic_DNA"/>
</dbReference>
<dbReference type="Proteomes" id="UP001629249">
    <property type="component" value="Unassembled WGS sequence"/>
</dbReference>
<name>A0ABW8ZVB4_9BURK</name>
<reference evidence="6 7" key="1">
    <citation type="journal article" date="2024" name="Chem. Sci.">
        <title>Discovery of megapolipeptins by genome mining of a Burkholderiales bacteria collection.</title>
        <authorList>
            <person name="Paulo B.S."/>
            <person name="Recchia M.J.J."/>
            <person name="Lee S."/>
            <person name="Fergusson C.H."/>
            <person name="Romanowski S.B."/>
            <person name="Hernandez A."/>
            <person name="Krull N."/>
            <person name="Liu D.Y."/>
            <person name="Cavanagh H."/>
            <person name="Bos A."/>
            <person name="Gray C.A."/>
            <person name="Murphy B.T."/>
            <person name="Linington R.G."/>
            <person name="Eustaquio A.S."/>
        </authorList>
    </citation>
    <scope>NUCLEOTIDE SEQUENCE [LARGE SCALE GENOMIC DNA]</scope>
    <source>
        <strain evidence="6 7">RL16-012-BIC-B</strain>
    </source>
</reference>
<dbReference type="Gene3D" id="3.30.450.90">
    <property type="match status" value="1"/>
</dbReference>
<evidence type="ECO:0000256" key="1">
    <source>
        <dbReference type="ARBA" id="ARBA00006611"/>
    </source>
</evidence>
<evidence type="ECO:0000313" key="6">
    <source>
        <dbReference type="EMBL" id="MFL9886750.1"/>
    </source>
</evidence>
<protein>
    <submittedName>
        <fullName evidence="6">ATPase, T2SS/T4P/T4SS family</fullName>
    </submittedName>
</protein>
<comment type="caution">
    <text evidence="6">The sequence shown here is derived from an EMBL/GenBank/DDBJ whole genome shotgun (WGS) entry which is preliminary data.</text>
</comment>
<dbReference type="SUPFAM" id="SSF52540">
    <property type="entry name" value="P-loop containing nucleoside triphosphate hydrolases"/>
    <property type="match status" value="1"/>
</dbReference>
<evidence type="ECO:0000256" key="4">
    <source>
        <dbReference type="SAM" id="MobiDB-lite"/>
    </source>
</evidence>
<accession>A0ABW8ZVB4</accession>
<evidence type="ECO:0000259" key="5">
    <source>
        <dbReference type="Pfam" id="PF00437"/>
    </source>
</evidence>
<dbReference type="Pfam" id="PF00437">
    <property type="entry name" value="T2SSE"/>
    <property type="match status" value="1"/>
</dbReference>
<feature type="compositionally biased region" description="Basic and acidic residues" evidence="4">
    <location>
        <begin position="107"/>
        <end position="128"/>
    </location>
</feature>
<comment type="similarity">
    <text evidence="1">Belongs to the GSP E family.</text>
</comment>
<feature type="domain" description="Bacterial type II secretion system protein E" evidence="5">
    <location>
        <begin position="288"/>
        <end position="628"/>
    </location>
</feature>
<organism evidence="6 7">
    <name type="scientific">Paraburkholderia agricolaris</name>
    <dbReference type="NCBI Taxonomy" id="2152888"/>
    <lineage>
        <taxon>Bacteria</taxon>
        <taxon>Pseudomonadati</taxon>
        <taxon>Pseudomonadota</taxon>
        <taxon>Betaproteobacteria</taxon>
        <taxon>Burkholderiales</taxon>
        <taxon>Burkholderiaceae</taxon>
        <taxon>Paraburkholderia</taxon>
    </lineage>
</organism>
<dbReference type="Gene3D" id="3.40.50.300">
    <property type="entry name" value="P-loop containing nucleotide triphosphate hydrolases"/>
    <property type="match status" value="1"/>
</dbReference>
<dbReference type="PANTHER" id="PTHR30258">
    <property type="entry name" value="TYPE II SECRETION SYSTEM PROTEIN GSPE-RELATED"/>
    <property type="match status" value="1"/>
</dbReference>
<evidence type="ECO:0000313" key="7">
    <source>
        <dbReference type="Proteomes" id="UP001629249"/>
    </source>
</evidence>
<keyword evidence="7" id="KW-1185">Reference proteome</keyword>
<dbReference type="InterPro" id="IPR027417">
    <property type="entry name" value="P-loop_NTPase"/>
</dbReference>
<gene>
    <name evidence="6" type="ORF">PQR66_27165</name>
</gene>
<feature type="compositionally biased region" description="Basic and acidic residues" evidence="4">
    <location>
        <begin position="61"/>
        <end position="80"/>
    </location>
</feature>
<feature type="compositionally biased region" description="Low complexity" evidence="4">
    <location>
        <begin position="81"/>
        <end position="90"/>
    </location>
</feature>
<sequence length="726" mass="79671">MSMFSNIESDEPSSAGFLSRFRGWRAGFTESSPSKILPVSEPRFETENQATNPHLMTLGRRLRDGDVTDVEANEHDDARPAPRTTPAADAGVPGAGLAAKPDGGHAAQDDRESPTPEIADSRADEGPTRHSAAPRPVDAVKADLPPVELPPAVTKARPDESTALLESDVLFTPVGLPQLISVDGLGPFKRILCEPGPDATLQITIAARREFVAVDLQAGVALVVATREFHEGALYSTYLKDLARADIAIREEMVATADVIADIYAVAKRRETTATVPESSRAIGTFRDVMEAAHEFGSSDAHWEYRDFNDEVEVRFRVDGDVYTYRHMPKALVRRALSAAYQDLVQHNTNSGETFQPSTPQSAMIPMVARMDLLNLRWQSAPLVGGFDVAIRLLDGNFRNVKVLKPSEMGLETSQLDIIDSLGNVSGGVTLLSGETGSAKSTLLRAMSYAKASRDLRKQYMVSEPAEFPNPWLSEISVQRRPDESDADANRKMAEVIRTLMRMDPDDLTVNEIRDQVVAGLVAELALTGHPVRATIHGDSQIGVFMRLAGGRLQLPMDEVSSEKFVNAAGNQKLIPLLCPHCKVSARDVMPAAQLELLRTKFGLDTSRMACRSQDGCEHCRLKGLFTRAGKTAGGTKGQTLAMEIYRPTPEFLDRVAVRDWRGAEKVWRAERIAGFGDADMTGKTIYEHALYKAAMGIIDPRFIDQTMRSFEQYRVMPDREGRMPS</sequence>